<dbReference type="AlphaFoldDB" id="A0A6A6TJA0"/>
<evidence type="ECO:0000313" key="2">
    <source>
        <dbReference type="EMBL" id="KAF2660105.1"/>
    </source>
</evidence>
<evidence type="ECO:0000256" key="1">
    <source>
        <dbReference type="SAM" id="MobiDB-lite"/>
    </source>
</evidence>
<feature type="compositionally biased region" description="Basic and acidic residues" evidence="1">
    <location>
        <begin position="181"/>
        <end position="204"/>
    </location>
</feature>
<sequence>MSRKRPANLSLTVREAGYHIPPRVNSLSEYDALTPDAKFGLPVKRSELTTLPKRLIKLPVPHMNAHSYCSHLDVNNGKMECNTGTCYLLLFKDGYESIQSAANGVDKEVRVKAWPRQWYGPGYGRPIQTPEMASRGEYIKCVERDDHKMSRFCACPSSLYCGYCECSSALRDRRLEPERSAWRRRQEKELEEETKARETGDLRGELVGQSLNNNRLSAEDRERRNGRSRRSNWKRRFVQSREKKERSKI</sequence>
<feature type="compositionally biased region" description="Basic residues" evidence="1">
    <location>
        <begin position="226"/>
        <end position="238"/>
    </location>
</feature>
<gene>
    <name evidence="2" type="ORF">K491DRAFT_688708</name>
</gene>
<name>A0A6A6TJA0_9PLEO</name>
<keyword evidence="3" id="KW-1185">Reference proteome</keyword>
<feature type="compositionally biased region" description="Basic and acidic residues" evidence="1">
    <location>
        <begin position="239"/>
        <end position="249"/>
    </location>
</feature>
<dbReference type="EMBL" id="MU004302">
    <property type="protein sequence ID" value="KAF2660105.1"/>
    <property type="molecule type" value="Genomic_DNA"/>
</dbReference>
<evidence type="ECO:0000313" key="3">
    <source>
        <dbReference type="Proteomes" id="UP000799324"/>
    </source>
</evidence>
<organism evidence="2 3">
    <name type="scientific">Lophiostoma macrostomum CBS 122681</name>
    <dbReference type="NCBI Taxonomy" id="1314788"/>
    <lineage>
        <taxon>Eukaryota</taxon>
        <taxon>Fungi</taxon>
        <taxon>Dikarya</taxon>
        <taxon>Ascomycota</taxon>
        <taxon>Pezizomycotina</taxon>
        <taxon>Dothideomycetes</taxon>
        <taxon>Pleosporomycetidae</taxon>
        <taxon>Pleosporales</taxon>
        <taxon>Lophiostomataceae</taxon>
        <taxon>Lophiostoma</taxon>
    </lineage>
</organism>
<protein>
    <submittedName>
        <fullName evidence="2">Uncharacterized protein</fullName>
    </submittedName>
</protein>
<reference evidence="2" key="1">
    <citation type="journal article" date="2020" name="Stud. Mycol.">
        <title>101 Dothideomycetes genomes: a test case for predicting lifestyles and emergence of pathogens.</title>
        <authorList>
            <person name="Haridas S."/>
            <person name="Albert R."/>
            <person name="Binder M."/>
            <person name="Bloem J."/>
            <person name="Labutti K."/>
            <person name="Salamov A."/>
            <person name="Andreopoulos B."/>
            <person name="Baker S."/>
            <person name="Barry K."/>
            <person name="Bills G."/>
            <person name="Bluhm B."/>
            <person name="Cannon C."/>
            <person name="Castanera R."/>
            <person name="Culley D."/>
            <person name="Daum C."/>
            <person name="Ezra D."/>
            <person name="Gonzalez J."/>
            <person name="Henrissat B."/>
            <person name="Kuo A."/>
            <person name="Liang C."/>
            <person name="Lipzen A."/>
            <person name="Lutzoni F."/>
            <person name="Magnuson J."/>
            <person name="Mondo S."/>
            <person name="Nolan M."/>
            <person name="Ohm R."/>
            <person name="Pangilinan J."/>
            <person name="Park H.-J."/>
            <person name="Ramirez L."/>
            <person name="Alfaro M."/>
            <person name="Sun H."/>
            <person name="Tritt A."/>
            <person name="Yoshinaga Y."/>
            <person name="Zwiers L.-H."/>
            <person name="Turgeon B."/>
            <person name="Goodwin S."/>
            <person name="Spatafora J."/>
            <person name="Crous P."/>
            <person name="Grigoriev I."/>
        </authorList>
    </citation>
    <scope>NUCLEOTIDE SEQUENCE</scope>
    <source>
        <strain evidence="2">CBS 122681</strain>
    </source>
</reference>
<feature type="region of interest" description="Disordered" evidence="1">
    <location>
        <begin position="181"/>
        <end position="249"/>
    </location>
</feature>
<proteinExistence type="predicted"/>
<dbReference type="Proteomes" id="UP000799324">
    <property type="component" value="Unassembled WGS sequence"/>
</dbReference>
<accession>A0A6A6TJA0</accession>